<evidence type="ECO:0000313" key="1">
    <source>
        <dbReference type="EMBL" id="CAK5045799.1"/>
    </source>
</evidence>
<dbReference type="EMBL" id="CAVMJV010000012">
    <property type="protein sequence ID" value="CAK5045799.1"/>
    <property type="molecule type" value="Genomic_DNA"/>
</dbReference>
<accession>A0ACB0YGD3</accession>
<comment type="caution">
    <text evidence="1">The sequence shown here is derived from an EMBL/GenBank/DDBJ whole genome shotgun (WGS) entry which is preliminary data.</text>
</comment>
<gene>
    <name evidence="1" type="ORF">MENTE1834_LOCUS11850</name>
</gene>
<reference evidence="1" key="1">
    <citation type="submission" date="2023-11" db="EMBL/GenBank/DDBJ databases">
        <authorList>
            <person name="Poullet M."/>
        </authorList>
    </citation>
    <scope>NUCLEOTIDE SEQUENCE</scope>
    <source>
        <strain evidence="1">E1834</strain>
    </source>
</reference>
<protein>
    <submittedName>
        <fullName evidence="1">Uncharacterized protein</fullName>
    </submittedName>
</protein>
<proteinExistence type="predicted"/>
<keyword evidence="2" id="KW-1185">Reference proteome</keyword>
<sequence>MSLIVLNMKLLLPLSILSSPSPGVLCGQNLLIFTLTTIIFFSFSASNPTMLL</sequence>
<dbReference type="Proteomes" id="UP001497535">
    <property type="component" value="Unassembled WGS sequence"/>
</dbReference>
<name>A0ACB0YGD3_MELEN</name>
<evidence type="ECO:0000313" key="2">
    <source>
        <dbReference type="Proteomes" id="UP001497535"/>
    </source>
</evidence>
<organism evidence="1 2">
    <name type="scientific">Meloidogyne enterolobii</name>
    <name type="common">Root-knot nematode worm</name>
    <name type="synonym">Meloidogyne mayaguensis</name>
    <dbReference type="NCBI Taxonomy" id="390850"/>
    <lineage>
        <taxon>Eukaryota</taxon>
        <taxon>Metazoa</taxon>
        <taxon>Ecdysozoa</taxon>
        <taxon>Nematoda</taxon>
        <taxon>Chromadorea</taxon>
        <taxon>Rhabditida</taxon>
        <taxon>Tylenchina</taxon>
        <taxon>Tylenchomorpha</taxon>
        <taxon>Tylenchoidea</taxon>
        <taxon>Meloidogynidae</taxon>
        <taxon>Meloidogyninae</taxon>
        <taxon>Meloidogyne</taxon>
    </lineage>
</organism>